<sequence>MNDHLLVRAEERGFITRPEILGAGYDDRDVREAIRVGLLTRIGAGLYALSTAYGPLQTEEKLAVRSRAVLKRHQGTVALTHQSAAVIHGLPLWDAPLDEVHVTRLDTGRGRHEAGVQHHVGSIGDGDVVEVDGVLVSSPDRCIWELACALPVESALVTVDAALHRGLVTPESLLETAGPFRTWRGSRAGRLTLSLADARSESPGESRSRYLFWRYDLPTPDLQFRVVDRAGGLVARADFAWELYRHLAEFDGRIKFDGTFEPEGFESVFAEKRREDRVRAQGWGMTRLVWAHLSAQNARATALRVRADLERSRSIYGRSVIA</sequence>
<gene>
    <name evidence="1" type="ORF">C3E78_01725</name>
</gene>
<dbReference type="KEGG" id="aez:C3E78_01725"/>
<dbReference type="RefSeq" id="WP_108576687.1">
    <property type="nucleotide sequence ID" value="NZ_CP026952.1"/>
</dbReference>
<dbReference type="EMBL" id="CP026952">
    <property type="protein sequence ID" value="AWB91041.1"/>
    <property type="molecule type" value="Genomic_DNA"/>
</dbReference>
<accession>A0A5F2EYD3</accession>
<evidence type="ECO:0000313" key="2">
    <source>
        <dbReference type="Proteomes" id="UP000244384"/>
    </source>
</evidence>
<dbReference type="OrthoDB" id="5143202at2"/>
<protein>
    <submittedName>
        <fullName evidence="1">Uncharacterized protein</fullName>
    </submittedName>
</protein>
<organism evidence="1 2">
    <name type="scientific">Aeromicrobium chenweiae</name>
    <dbReference type="NCBI Taxonomy" id="2079793"/>
    <lineage>
        <taxon>Bacteria</taxon>
        <taxon>Bacillati</taxon>
        <taxon>Actinomycetota</taxon>
        <taxon>Actinomycetes</taxon>
        <taxon>Propionibacteriales</taxon>
        <taxon>Nocardioidaceae</taxon>
        <taxon>Aeromicrobium</taxon>
    </lineage>
</organism>
<name>A0A2S0WI71_9ACTN</name>
<accession>A0A2S0WI71</accession>
<reference evidence="2" key="1">
    <citation type="submission" date="2018-01" db="EMBL/GenBank/DDBJ databases">
        <authorList>
            <person name="Li J."/>
        </authorList>
    </citation>
    <scope>NUCLEOTIDE SEQUENCE [LARGE SCALE GENOMIC DNA]</scope>
    <source>
        <strain evidence="2">592</strain>
    </source>
</reference>
<dbReference type="Proteomes" id="UP000244384">
    <property type="component" value="Chromosome"/>
</dbReference>
<evidence type="ECO:0000313" key="1">
    <source>
        <dbReference type="EMBL" id="AWB91041.1"/>
    </source>
</evidence>
<proteinExistence type="predicted"/>
<keyword evidence="2" id="KW-1185">Reference proteome</keyword>
<dbReference type="AlphaFoldDB" id="A0A2S0WI71"/>